<dbReference type="Pfam" id="PF00149">
    <property type="entry name" value="Metallophos"/>
    <property type="match status" value="1"/>
</dbReference>
<comment type="caution">
    <text evidence="12">The sequence shown here is derived from an EMBL/GenBank/DDBJ whole genome shotgun (WGS) entry which is preliminary data.</text>
</comment>
<feature type="binding site" evidence="10">
    <location>
        <begin position="106"/>
        <end position="107"/>
    </location>
    <ligand>
        <name>substrate</name>
    </ligand>
</feature>
<dbReference type="GO" id="GO:0009245">
    <property type="term" value="P:lipid A biosynthetic process"/>
    <property type="evidence" value="ECO:0007669"/>
    <property type="project" value="UniProtKB-UniRule"/>
</dbReference>
<evidence type="ECO:0000256" key="2">
    <source>
        <dbReference type="ARBA" id="ARBA00022516"/>
    </source>
</evidence>
<keyword evidence="8 10" id="KW-0472">Membrane</keyword>
<keyword evidence="9 10" id="KW-0464">Manganese</keyword>
<feature type="domain" description="Calcineurin-like phosphoesterase" evidence="11">
    <location>
        <begin position="28"/>
        <end position="225"/>
    </location>
</feature>
<comment type="function">
    <text evidence="10">Hydrolyzes the pyrophosphate bond of UDP-2,3-diacylglucosamine to yield 2,3-diacylglucosamine 1-phosphate (lipid X) and UMP by catalyzing the attack of water at the alpha-P atom. Involved in the biosynthesis of lipid A, a phosphorylated glycolipid that anchors the lipopolysaccharide to the outer membrane of the cell.</text>
</comment>
<evidence type="ECO:0000313" key="12">
    <source>
        <dbReference type="EMBL" id="EEZ71714.1"/>
    </source>
</evidence>
<reference evidence="12 13" key="1">
    <citation type="submission" date="2009-10" db="EMBL/GenBank/DDBJ databases">
        <authorList>
            <person name="Weinstock G."/>
            <person name="Sodergren E."/>
            <person name="Clifton S."/>
            <person name="Fulton L."/>
            <person name="Fulton B."/>
            <person name="Courtney L."/>
            <person name="Fronick C."/>
            <person name="Harrison M."/>
            <person name="Strong C."/>
            <person name="Farmer C."/>
            <person name="Delahaunty K."/>
            <person name="Markovic C."/>
            <person name="Hall O."/>
            <person name="Minx P."/>
            <person name="Tomlinson C."/>
            <person name="Mitreva M."/>
            <person name="Nelson J."/>
            <person name="Hou S."/>
            <person name="Wollam A."/>
            <person name="Pepin K.H."/>
            <person name="Johnson M."/>
            <person name="Bhonagiri V."/>
            <person name="Nash W.E."/>
            <person name="Warren W."/>
            <person name="Chinwalla A."/>
            <person name="Mardis E.R."/>
            <person name="Wilson R.K."/>
        </authorList>
    </citation>
    <scope>NUCLEOTIDE SEQUENCE [LARGE SCALE GENOMIC DNA]</scope>
    <source>
        <strain evidence="12 13">ATCC 14685</strain>
    </source>
</reference>
<dbReference type="EMBL" id="ACDY02000005">
    <property type="protein sequence ID" value="EEZ71714.1"/>
    <property type="molecule type" value="Genomic_DNA"/>
</dbReference>
<keyword evidence="2 10" id="KW-0444">Lipid biosynthesis</keyword>
<protein>
    <recommendedName>
        <fullName evidence="10">UDP-2,3-diacylglucosamine hydrolase</fullName>
        <ecNumber evidence="10">3.6.1.54</ecNumber>
    </recommendedName>
    <alternativeName>
        <fullName evidence="10">UDP-2,3-diacylglucosamine diphosphatase</fullName>
    </alternativeName>
</protein>
<keyword evidence="7 10" id="KW-0443">Lipid metabolism</keyword>
<dbReference type="GO" id="GO:0005737">
    <property type="term" value="C:cytoplasm"/>
    <property type="evidence" value="ECO:0007669"/>
    <property type="project" value="InterPro"/>
</dbReference>
<keyword evidence="1 10" id="KW-1003">Cell membrane</keyword>
<evidence type="ECO:0000256" key="1">
    <source>
        <dbReference type="ARBA" id="ARBA00022475"/>
    </source>
</evidence>
<evidence type="ECO:0000256" key="5">
    <source>
        <dbReference type="ARBA" id="ARBA00022723"/>
    </source>
</evidence>
<dbReference type="EC" id="3.6.1.54" evidence="10"/>
<dbReference type="AlphaFoldDB" id="D0W2R7"/>
<dbReference type="InterPro" id="IPR010138">
    <property type="entry name" value="UDP-diacylglucosamine_Hdrlase"/>
</dbReference>
<keyword evidence="4 10" id="KW-0441">Lipid A biosynthesis</keyword>
<feature type="binding site" evidence="10">
    <location>
        <position position="194"/>
    </location>
    <ligand>
        <name>substrate</name>
    </ligand>
</feature>
<dbReference type="UniPathway" id="UPA00359">
    <property type="reaction ID" value="UER00480"/>
</dbReference>
<dbReference type="NCBIfam" id="NF003743">
    <property type="entry name" value="PRK05340.1"/>
    <property type="match status" value="1"/>
</dbReference>
<feature type="binding site" evidence="10">
    <location>
        <position position="34"/>
    </location>
    <ligand>
        <name>Mn(2+)</name>
        <dbReference type="ChEBI" id="CHEBI:29035"/>
        <label>1</label>
    </ligand>
</feature>
<evidence type="ECO:0000256" key="6">
    <source>
        <dbReference type="ARBA" id="ARBA00022801"/>
    </source>
</evidence>
<feature type="binding site" evidence="10">
    <location>
        <position position="224"/>
    </location>
    <ligand>
        <name>Mn(2+)</name>
        <dbReference type="ChEBI" id="CHEBI:29035"/>
        <label>1</label>
    </ligand>
</feature>
<evidence type="ECO:0000259" key="11">
    <source>
        <dbReference type="Pfam" id="PF00149"/>
    </source>
</evidence>
<comment type="catalytic activity">
    <reaction evidence="10">
        <text>UDP-2-N,3-O-bis[(3R)-3-hydroxytetradecanoyl]-alpha-D-glucosamine + H2O = 2-N,3-O-bis[(3R)-3-hydroxytetradecanoyl]-alpha-D-glucosaminyl 1-phosphate + UMP + 2 H(+)</text>
        <dbReference type="Rhea" id="RHEA:25213"/>
        <dbReference type="ChEBI" id="CHEBI:15377"/>
        <dbReference type="ChEBI" id="CHEBI:15378"/>
        <dbReference type="ChEBI" id="CHEBI:57865"/>
        <dbReference type="ChEBI" id="CHEBI:57957"/>
        <dbReference type="ChEBI" id="CHEBI:78847"/>
        <dbReference type="EC" id="3.6.1.54"/>
    </reaction>
</comment>
<comment type="pathway">
    <text evidence="10">Glycolipid biosynthesis; lipid IV(A) biosynthesis; lipid IV(A) from (3R)-3-hydroxytetradecanoyl-[acyl-carrier-protein] and UDP-N-acetyl-alpha-D-glucosamine: step 4/6.</text>
</comment>
<feature type="binding site" evidence="10">
    <location>
        <position position="68"/>
    </location>
    <ligand>
        <name>Mn(2+)</name>
        <dbReference type="ChEBI" id="CHEBI:29035"/>
        <label>2</label>
    </ligand>
</feature>
<keyword evidence="5 10" id="KW-0479">Metal-binding</keyword>
<comment type="similarity">
    <text evidence="10">Belongs to the LpxH family.</text>
</comment>
<dbReference type="InterPro" id="IPR004843">
    <property type="entry name" value="Calcineurin-like_PHP"/>
</dbReference>
<feature type="binding site" evidence="10">
    <location>
        <position position="149"/>
    </location>
    <ligand>
        <name>substrate</name>
    </ligand>
</feature>
<dbReference type="Proteomes" id="UP000003294">
    <property type="component" value="Unassembled WGS sequence"/>
</dbReference>
<gene>
    <name evidence="10 12" type="primary">lpxH</name>
    <name evidence="12" type="ORF">NEICINOT_03951</name>
</gene>
<feature type="binding site" evidence="10">
    <location>
        <position position="191"/>
    </location>
    <ligand>
        <name>substrate</name>
    </ligand>
</feature>
<dbReference type="NCBIfam" id="TIGR01854">
    <property type="entry name" value="lipid_A_lpxH"/>
    <property type="match status" value="1"/>
</dbReference>
<dbReference type="Gene3D" id="3.60.21.10">
    <property type="match status" value="1"/>
</dbReference>
<comment type="subcellular location">
    <subcellularLocation>
        <location evidence="10">Cell inner membrane</location>
        <topology evidence="10">Peripheral membrane protein</topology>
        <orientation evidence="10">Cytoplasmic side</orientation>
    </subcellularLocation>
</comment>
<feature type="binding site" evidence="10">
    <location>
        <position position="222"/>
    </location>
    <ligand>
        <name>substrate</name>
    </ligand>
</feature>
<evidence type="ECO:0000256" key="4">
    <source>
        <dbReference type="ARBA" id="ARBA00022556"/>
    </source>
</evidence>
<dbReference type="CDD" id="cd07398">
    <property type="entry name" value="MPP_YbbF-LpxH"/>
    <property type="match status" value="1"/>
</dbReference>
<dbReference type="InterPro" id="IPR029052">
    <property type="entry name" value="Metallo-depent_PP-like"/>
</dbReference>
<dbReference type="SUPFAM" id="SSF56300">
    <property type="entry name" value="Metallo-dependent phosphatases"/>
    <property type="match status" value="1"/>
</dbReference>
<feature type="binding site" evidence="10">
    <location>
        <position position="187"/>
    </location>
    <ligand>
        <name>substrate</name>
    </ligand>
</feature>
<evidence type="ECO:0000256" key="8">
    <source>
        <dbReference type="ARBA" id="ARBA00023136"/>
    </source>
</evidence>
<sequence>MPKFILQVSARVIILLKIRPIGKQPMKPVYFISDLHLSEESPELTGLFVRFLNSSSAASAQSVFILGDLFDFWIGDDEVSELNTLVAREIRKLSDKGVAVFFVRGNRDFLIGQDFCRRAGMTLLPDYSVLDLFGSNTLICHGDTLCTDDKAYQRFRRVVHWNWLQKLFLMLPLRRRTRLAAKIRRVSKMGKQVKPADIMDVNASFTAQQVRAFNAERLIHGHTHREHIHHENGFTRIVLGDWHDNYASILRADKHGAVFVPLEKC</sequence>
<dbReference type="PANTHER" id="PTHR34990:SF1">
    <property type="entry name" value="UDP-2,3-DIACYLGLUCOSAMINE HYDROLASE"/>
    <property type="match status" value="1"/>
</dbReference>
<feature type="binding site" evidence="10">
    <location>
        <position position="141"/>
    </location>
    <ligand>
        <name>Mn(2+)</name>
        <dbReference type="ChEBI" id="CHEBI:29035"/>
        <label>2</label>
    </ligand>
</feature>
<keyword evidence="3 10" id="KW-0997">Cell inner membrane</keyword>
<evidence type="ECO:0000256" key="7">
    <source>
        <dbReference type="ARBA" id="ARBA00023098"/>
    </source>
</evidence>
<dbReference type="GO" id="GO:0030145">
    <property type="term" value="F:manganese ion binding"/>
    <property type="evidence" value="ECO:0007669"/>
    <property type="project" value="UniProtKB-UniRule"/>
</dbReference>
<dbReference type="eggNOG" id="COG2908">
    <property type="taxonomic scope" value="Bacteria"/>
</dbReference>
<evidence type="ECO:0000256" key="9">
    <source>
        <dbReference type="ARBA" id="ARBA00023211"/>
    </source>
</evidence>
<evidence type="ECO:0000256" key="3">
    <source>
        <dbReference type="ARBA" id="ARBA00022519"/>
    </source>
</evidence>
<evidence type="ECO:0000313" key="13">
    <source>
        <dbReference type="Proteomes" id="UP000003294"/>
    </source>
</evidence>
<keyword evidence="6 10" id="KW-0378">Hydrolase</keyword>
<feature type="binding site" evidence="10">
    <location>
        <position position="36"/>
    </location>
    <ligand>
        <name>Mn(2+)</name>
        <dbReference type="ChEBI" id="CHEBI:29035"/>
        <label>1</label>
    </ligand>
</feature>
<organism evidence="12 13">
    <name type="scientific">Neisseria cinerea ATCC 14685</name>
    <dbReference type="NCBI Taxonomy" id="546262"/>
    <lineage>
        <taxon>Bacteria</taxon>
        <taxon>Pseudomonadati</taxon>
        <taxon>Pseudomonadota</taxon>
        <taxon>Betaproteobacteria</taxon>
        <taxon>Neisseriales</taxon>
        <taxon>Neisseriaceae</taxon>
        <taxon>Neisseria</taxon>
    </lineage>
</organism>
<comment type="cofactor">
    <cofactor evidence="10">
        <name>Mn(2+)</name>
        <dbReference type="ChEBI" id="CHEBI:29035"/>
    </cofactor>
    <text evidence="10">Binds 2 Mn(2+) ions per subunit in a binuclear metal center.</text>
</comment>
<dbReference type="InterPro" id="IPR043461">
    <property type="entry name" value="LpxH-like"/>
</dbReference>
<accession>D0W2R7</accession>
<dbReference type="GO" id="GO:0008758">
    <property type="term" value="F:UDP-2,3-diacylglucosamine hydrolase activity"/>
    <property type="evidence" value="ECO:0007669"/>
    <property type="project" value="UniProtKB-UniRule"/>
</dbReference>
<evidence type="ECO:0000256" key="10">
    <source>
        <dbReference type="HAMAP-Rule" id="MF_00575"/>
    </source>
</evidence>
<dbReference type="HAMAP" id="MF_00575">
    <property type="entry name" value="LpxH"/>
    <property type="match status" value="1"/>
</dbReference>
<proteinExistence type="inferred from homology"/>
<dbReference type="GO" id="GO:0019897">
    <property type="term" value="C:extrinsic component of plasma membrane"/>
    <property type="evidence" value="ECO:0007669"/>
    <property type="project" value="UniProtKB-UniRule"/>
</dbReference>
<feature type="binding site" evidence="10">
    <location>
        <position position="106"/>
    </location>
    <ligand>
        <name>Mn(2+)</name>
        <dbReference type="ChEBI" id="CHEBI:29035"/>
        <label>2</label>
    </ligand>
</feature>
<dbReference type="STRING" id="546262.NEICINOT_03951"/>
<name>D0W2R7_NEICI</name>
<feature type="binding site" evidence="10">
    <location>
        <position position="68"/>
    </location>
    <ligand>
        <name>Mn(2+)</name>
        <dbReference type="ChEBI" id="CHEBI:29035"/>
        <label>1</label>
    </ligand>
</feature>
<feature type="binding site" evidence="10">
    <location>
        <position position="222"/>
    </location>
    <ligand>
        <name>Mn(2+)</name>
        <dbReference type="ChEBI" id="CHEBI:29035"/>
        <label>2</label>
    </ligand>
</feature>
<dbReference type="PANTHER" id="PTHR34990">
    <property type="entry name" value="UDP-2,3-DIACYLGLUCOSAMINE HYDROLASE-RELATED"/>
    <property type="match status" value="1"/>
</dbReference>